<proteinExistence type="predicted"/>
<comment type="caution">
    <text evidence="2">The sequence shown here is derived from an EMBL/GenBank/DDBJ whole genome shotgun (WGS) entry which is preliminary data.</text>
</comment>
<dbReference type="Proteomes" id="UP000654075">
    <property type="component" value="Unassembled WGS sequence"/>
</dbReference>
<evidence type="ECO:0000256" key="1">
    <source>
        <dbReference type="SAM" id="MobiDB-lite"/>
    </source>
</evidence>
<protein>
    <submittedName>
        <fullName evidence="2">Uncharacterized protein</fullName>
    </submittedName>
</protein>
<accession>A0A813EBZ6</accession>
<evidence type="ECO:0000313" key="3">
    <source>
        <dbReference type="Proteomes" id="UP000654075"/>
    </source>
</evidence>
<dbReference type="AlphaFoldDB" id="A0A813EBZ6"/>
<name>A0A813EBZ6_POLGL</name>
<evidence type="ECO:0000313" key="2">
    <source>
        <dbReference type="EMBL" id="CAE8595136.1"/>
    </source>
</evidence>
<keyword evidence="3" id="KW-1185">Reference proteome</keyword>
<feature type="compositionally biased region" description="Low complexity" evidence="1">
    <location>
        <begin position="422"/>
        <end position="434"/>
    </location>
</feature>
<organism evidence="2 3">
    <name type="scientific">Polarella glacialis</name>
    <name type="common">Dinoflagellate</name>
    <dbReference type="NCBI Taxonomy" id="89957"/>
    <lineage>
        <taxon>Eukaryota</taxon>
        <taxon>Sar</taxon>
        <taxon>Alveolata</taxon>
        <taxon>Dinophyceae</taxon>
        <taxon>Suessiales</taxon>
        <taxon>Suessiaceae</taxon>
        <taxon>Polarella</taxon>
    </lineage>
</organism>
<gene>
    <name evidence="2" type="ORF">PGLA1383_LOCUS13652</name>
</gene>
<feature type="region of interest" description="Disordered" evidence="1">
    <location>
        <begin position="395"/>
        <end position="434"/>
    </location>
</feature>
<sequence>MGAAATVAASKCMSATKPSVGLEQIVTDLADAAHALVSIEEGVSGERKKPLEKGAGGSLEHLLGLASRLVSRANPRFVEVALSSPSKDPVRLGLVFGALRLLAETRHPGQAMAIDPLETALLRAKTHGSRHHADKTLGFVSHAVTSVRYVSSTVTASLCRRRSSLAALEKWGGRCSAPRVSAVLSARECLLEAVLRVLEDAWRTLPMNFLPLPSDELCMLAHLWARNRGLELRAHLLGSAAAQEHQGGGGPSIWLSAKESAYFAEQRKPLLTPRPAELRGIRLRQLRELLGLQHSWLQIPKYATEFGGRVRPSTHQLHTEVLVPIASCDGHSFAELYPPQPAQVFVSHFWGQEFEDLVLALERHALEMTGGSEDWPESCYWLGVFAETSAQTSCGKGRQMNAEQSGDPVNNNSNNKKKKNNDNNTNNNNHTNKSIKNPLAASMAVLASASCRSIAIVFDEAGRLPTRLWCLFELMLANESSLPVDACTTQCVLGRGHASAGRARSIAQRLLAVDPSMAVTSLPEDMQTLRQLLQQRASGIEALRHALLALAGPLFCLGEVLEPVVDLFTQQSLHPLSGSLFFPSVLEQQGTHGAKAGGSPGRTVEEGAVLSREQLAQRLLCEEGGSSCCFNGLLLEAAPGCGRGVLARSLLLGLSRPAPFSFSTRPPATSVLCAGAPPVGSVVRVMSGSPLLPIRVKAASLAKLMRQKQLSADDNVLSAWLRHEKDTDADDGVSCTITMGLLKELIDTPEKFGYGGVVLLLEGMEDSDAEASVLAAWLQGWLAQGPRRHRVLVTSRPPPMEGSEWHCSPAVAAAAAAARQRLAPVTATKGGAAEPRASDDSCSSSRFLIAEVQPLDRQDQETFCRVRRRSKAWTAKELEARGVV</sequence>
<dbReference type="EMBL" id="CAJNNV010007622">
    <property type="protein sequence ID" value="CAE8595136.1"/>
    <property type="molecule type" value="Genomic_DNA"/>
</dbReference>
<reference evidence="2" key="1">
    <citation type="submission" date="2021-02" db="EMBL/GenBank/DDBJ databases">
        <authorList>
            <person name="Dougan E. K."/>
            <person name="Rhodes N."/>
            <person name="Thang M."/>
            <person name="Chan C."/>
        </authorList>
    </citation>
    <scope>NUCLEOTIDE SEQUENCE</scope>
</reference>